<dbReference type="RefSeq" id="WP_406769984.1">
    <property type="nucleotide sequence ID" value="NZ_JBJHZZ010000007.1"/>
</dbReference>
<dbReference type="PROSITE" id="PS51257">
    <property type="entry name" value="PROKAR_LIPOPROTEIN"/>
    <property type="match status" value="1"/>
</dbReference>
<feature type="domain" description="YhfM-like" evidence="1">
    <location>
        <begin position="45"/>
        <end position="149"/>
    </location>
</feature>
<protein>
    <recommendedName>
        <fullName evidence="1">YhfM-like domain-containing protein</fullName>
    </recommendedName>
</protein>
<evidence type="ECO:0000259" key="1">
    <source>
        <dbReference type="Pfam" id="PF26353"/>
    </source>
</evidence>
<dbReference type="EMBL" id="JBJHZZ010000007">
    <property type="protein sequence ID" value="MFL0247533.1"/>
    <property type="molecule type" value="Genomic_DNA"/>
</dbReference>
<accession>A0ABW8T4Y3</accession>
<keyword evidence="3" id="KW-1185">Reference proteome</keyword>
<reference evidence="2 3" key="1">
    <citation type="submission" date="2024-11" db="EMBL/GenBank/DDBJ databases">
        <authorList>
            <person name="Heng Y.C."/>
            <person name="Lim A.C.H."/>
            <person name="Lee J.K.Y."/>
            <person name="Kittelmann S."/>
        </authorList>
    </citation>
    <scope>NUCLEOTIDE SEQUENCE [LARGE SCALE GENOMIC DNA]</scope>
    <source>
        <strain evidence="2 3">WILCCON 0185</strain>
    </source>
</reference>
<dbReference type="Proteomes" id="UP001623591">
    <property type="component" value="Unassembled WGS sequence"/>
</dbReference>
<evidence type="ECO:0000313" key="2">
    <source>
        <dbReference type="EMBL" id="MFL0247533.1"/>
    </source>
</evidence>
<sequence>MIIKKRFISILLIILVTPLLYGCTKVDALKIKLGMKNNDFEYIKQGKIKKIVIQNVRDPGFRFVVTDKKAIADLYDILSTAKEVTNKSTLDPDYEFQMEESSSKIYKFNYIAGLDKKDAGNLYSSDKIYVVSKRIDNDIIKNFWNIRKPKDFNKIYYGLLLDQADAYAKGNGKGKTIGINLNNDVEAAKFIFSTDLEDFKANLASRVSSAELMPPSTANVQTKSYDTVMEIKTIGYKTFIYKGEITFTNKQNNSQKKYYITIQDTDKTGNWTTTVVEKKPPEW</sequence>
<proteinExistence type="predicted"/>
<name>A0ABW8T4Y3_9CLOT</name>
<evidence type="ECO:0000313" key="3">
    <source>
        <dbReference type="Proteomes" id="UP001623591"/>
    </source>
</evidence>
<comment type="caution">
    <text evidence="2">The sequence shown here is derived from an EMBL/GenBank/DDBJ whole genome shotgun (WGS) entry which is preliminary data.</text>
</comment>
<dbReference type="Pfam" id="PF26353">
    <property type="entry name" value="YhfM"/>
    <property type="match status" value="1"/>
</dbReference>
<gene>
    <name evidence="2" type="ORF">ACJDUG_11185</name>
</gene>
<dbReference type="InterPro" id="IPR058780">
    <property type="entry name" value="YhfM-like_dom"/>
</dbReference>
<organism evidence="2 3">
    <name type="scientific">Candidatus Clostridium stratigraminis</name>
    <dbReference type="NCBI Taxonomy" id="3381661"/>
    <lineage>
        <taxon>Bacteria</taxon>
        <taxon>Bacillati</taxon>
        <taxon>Bacillota</taxon>
        <taxon>Clostridia</taxon>
        <taxon>Eubacteriales</taxon>
        <taxon>Clostridiaceae</taxon>
        <taxon>Clostridium</taxon>
    </lineage>
</organism>